<dbReference type="Proteomes" id="UP001228905">
    <property type="component" value="Unassembled WGS sequence"/>
</dbReference>
<evidence type="ECO:0000256" key="1">
    <source>
        <dbReference type="SAM" id="MobiDB-lite"/>
    </source>
</evidence>
<evidence type="ECO:0000313" key="2">
    <source>
        <dbReference type="EMBL" id="MDQ0464101.1"/>
    </source>
</evidence>
<name>A0ABU0IRX3_9CAUL</name>
<accession>A0ABU0IRX3</accession>
<feature type="region of interest" description="Disordered" evidence="1">
    <location>
        <begin position="89"/>
        <end position="111"/>
    </location>
</feature>
<proteinExistence type="predicted"/>
<keyword evidence="3" id="KW-1185">Reference proteome</keyword>
<evidence type="ECO:0000313" key="3">
    <source>
        <dbReference type="Proteomes" id="UP001228905"/>
    </source>
</evidence>
<protein>
    <submittedName>
        <fullName evidence="2">Uncharacterized protein</fullName>
    </submittedName>
</protein>
<dbReference type="RefSeq" id="WP_307348496.1">
    <property type="nucleotide sequence ID" value="NZ_JAUSVS010000002.1"/>
</dbReference>
<gene>
    <name evidence="2" type="ORF">QO010_001872</name>
</gene>
<organism evidence="2 3">
    <name type="scientific">Caulobacter ginsengisoli</name>
    <dbReference type="NCBI Taxonomy" id="400775"/>
    <lineage>
        <taxon>Bacteria</taxon>
        <taxon>Pseudomonadati</taxon>
        <taxon>Pseudomonadota</taxon>
        <taxon>Alphaproteobacteria</taxon>
        <taxon>Caulobacterales</taxon>
        <taxon>Caulobacteraceae</taxon>
        <taxon>Caulobacter</taxon>
    </lineage>
</organism>
<dbReference type="EMBL" id="JAUSVS010000002">
    <property type="protein sequence ID" value="MDQ0464101.1"/>
    <property type="molecule type" value="Genomic_DNA"/>
</dbReference>
<comment type="caution">
    <text evidence="2">The sequence shown here is derived from an EMBL/GenBank/DDBJ whole genome shotgun (WGS) entry which is preliminary data.</text>
</comment>
<sequence>MNRQIIAQDVADHLVEAELAIAQSMAKAAKLMEVMVLAQLQLKVASTVAEPAMRRVAAAMATLGQAHSEMVSAHNRMDQIQRKIGLTPVAGGGMEKEDDGPVLPPHGADLGQPVTGFEAQI</sequence>
<reference evidence="2 3" key="1">
    <citation type="submission" date="2023-07" db="EMBL/GenBank/DDBJ databases">
        <title>Genomic Encyclopedia of Type Strains, Phase IV (KMG-IV): sequencing the most valuable type-strain genomes for metagenomic binning, comparative biology and taxonomic classification.</title>
        <authorList>
            <person name="Goeker M."/>
        </authorList>
    </citation>
    <scope>NUCLEOTIDE SEQUENCE [LARGE SCALE GENOMIC DNA]</scope>
    <source>
        <strain evidence="2 3">DSM 18695</strain>
    </source>
</reference>